<dbReference type="RefSeq" id="XP_033651765.1">
    <property type="nucleotide sequence ID" value="XM_033793122.1"/>
</dbReference>
<dbReference type="GeneID" id="54546297"/>
<organism evidence="1 2">
    <name type="scientific">Westerdykella ornata</name>
    <dbReference type="NCBI Taxonomy" id="318751"/>
    <lineage>
        <taxon>Eukaryota</taxon>
        <taxon>Fungi</taxon>
        <taxon>Dikarya</taxon>
        <taxon>Ascomycota</taxon>
        <taxon>Pezizomycotina</taxon>
        <taxon>Dothideomycetes</taxon>
        <taxon>Pleosporomycetidae</taxon>
        <taxon>Pleosporales</taxon>
        <taxon>Sporormiaceae</taxon>
        <taxon>Westerdykella</taxon>
    </lineage>
</organism>
<accession>A0A6A6JF19</accession>
<name>A0A6A6JF19_WESOR</name>
<gene>
    <name evidence="1" type="ORF">EI97DRAFT_131692</name>
</gene>
<dbReference type="EMBL" id="ML986504">
    <property type="protein sequence ID" value="KAF2274226.1"/>
    <property type="molecule type" value="Genomic_DNA"/>
</dbReference>
<evidence type="ECO:0000313" key="2">
    <source>
        <dbReference type="Proteomes" id="UP000800097"/>
    </source>
</evidence>
<evidence type="ECO:0000313" key="1">
    <source>
        <dbReference type="EMBL" id="KAF2274226.1"/>
    </source>
</evidence>
<sequence length="433" mass="47931">MCIIVPVDHISCTHTVAIWQHCVNAPKSRTRGLSPCLHIRQHPRPIVTRQLCINCGGPRVFARRGGLADRGWGKSALWEQAEEHNDSAIKGSRYLHDAIEDEEGDGDSEDLDLEVSPRQPCLRRTQSEEAGTRMPYWRIKSVQSQDIRATWQPNLKRELISEAFSGYQLDDPFAMSKSSSSYPAINATHDGGLPCNEESSHTANIAQKPQLRPLDTTSCRPFLQRKGSTLLHPSTPTDMTPAVVDSDTGYLSLSGRPPNSMALPFHRRCSTFTHPSTPSPVPSRRVSNFPVPMPENPAQHELMPQRKESTLLHPSTPSWSMCEDQIELSQPKGCRSALPTPPSSSHSLDKEDIVATLGDDHKTKLHGITRRRKNAGIPDELFTYCHLDSDSESAGSEESDGEFAAIKCCATRARMARASRAEFKGADGWRCAP</sequence>
<dbReference type="OrthoDB" id="3795884at2759"/>
<proteinExistence type="predicted"/>
<keyword evidence="2" id="KW-1185">Reference proteome</keyword>
<reference evidence="1" key="1">
    <citation type="journal article" date="2020" name="Stud. Mycol.">
        <title>101 Dothideomycetes genomes: a test case for predicting lifestyles and emergence of pathogens.</title>
        <authorList>
            <person name="Haridas S."/>
            <person name="Albert R."/>
            <person name="Binder M."/>
            <person name="Bloem J."/>
            <person name="Labutti K."/>
            <person name="Salamov A."/>
            <person name="Andreopoulos B."/>
            <person name="Baker S."/>
            <person name="Barry K."/>
            <person name="Bills G."/>
            <person name="Bluhm B."/>
            <person name="Cannon C."/>
            <person name="Castanera R."/>
            <person name="Culley D."/>
            <person name="Daum C."/>
            <person name="Ezra D."/>
            <person name="Gonzalez J."/>
            <person name="Henrissat B."/>
            <person name="Kuo A."/>
            <person name="Liang C."/>
            <person name="Lipzen A."/>
            <person name="Lutzoni F."/>
            <person name="Magnuson J."/>
            <person name="Mondo S."/>
            <person name="Nolan M."/>
            <person name="Ohm R."/>
            <person name="Pangilinan J."/>
            <person name="Park H.-J."/>
            <person name="Ramirez L."/>
            <person name="Alfaro M."/>
            <person name="Sun H."/>
            <person name="Tritt A."/>
            <person name="Yoshinaga Y."/>
            <person name="Zwiers L.-H."/>
            <person name="Turgeon B."/>
            <person name="Goodwin S."/>
            <person name="Spatafora J."/>
            <person name="Crous P."/>
            <person name="Grigoriev I."/>
        </authorList>
    </citation>
    <scope>NUCLEOTIDE SEQUENCE</scope>
    <source>
        <strain evidence="1">CBS 379.55</strain>
    </source>
</reference>
<protein>
    <submittedName>
        <fullName evidence="1">Uncharacterized protein</fullName>
    </submittedName>
</protein>
<dbReference type="AlphaFoldDB" id="A0A6A6JF19"/>
<dbReference type="Proteomes" id="UP000800097">
    <property type="component" value="Unassembled WGS sequence"/>
</dbReference>